<evidence type="ECO:0000256" key="1">
    <source>
        <dbReference type="ARBA" id="ARBA00023015"/>
    </source>
</evidence>
<keyword evidence="3" id="KW-0804">Transcription</keyword>
<dbReference type="Pfam" id="PF02365">
    <property type="entry name" value="NAM"/>
    <property type="match status" value="1"/>
</dbReference>
<dbReference type="SUPFAM" id="SSF101941">
    <property type="entry name" value="NAC domain"/>
    <property type="match status" value="1"/>
</dbReference>
<dbReference type="PANTHER" id="PTHR31744">
    <property type="entry name" value="PROTEIN CUP-SHAPED COTYLEDON 2-RELATED"/>
    <property type="match status" value="1"/>
</dbReference>
<feature type="region of interest" description="Disordered" evidence="5">
    <location>
        <begin position="227"/>
        <end position="247"/>
    </location>
</feature>
<evidence type="ECO:0000259" key="6">
    <source>
        <dbReference type="PROSITE" id="PS51005"/>
    </source>
</evidence>
<dbReference type="EMBL" id="JAXIOK010000015">
    <property type="protein sequence ID" value="KAK4753858.1"/>
    <property type="molecule type" value="Genomic_DNA"/>
</dbReference>
<dbReference type="Gene3D" id="2.170.150.80">
    <property type="entry name" value="NAC domain"/>
    <property type="match status" value="1"/>
</dbReference>
<evidence type="ECO:0000256" key="4">
    <source>
        <dbReference type="ARBA" id="ARBA00023242"/>
    </source>
</evidence>
<protein>
    <recommendedName>
        <fullName evidence="6">NAC domain-containing protein</fullName>
    </recommendedName>
</protein>
<keyword evidence="1" id="KW-0805">Transcription regulation</keyword>
<comment type="caution">
    <text evidence="7">The sequence shown here is derived from an EMBL/GenBank/DDBJ whole genome shotgun (WGS) entry which is preliminary data.</text>
</comment>
<dbReference type="PROSITE" id="PS51005">
    <property type="entry name" value="NAC"/>
    <property type="match status" value="1"/>
</dbReference>
<proteinExistence type="predicted"/>
<keyword evidence="8" id="KW-1185">Reference proteome</keyword>
<sequence length="259" mass="29791">MEPWDIQDRCKLLGSDEQKEWYFFSHKDKKYPTGTRTNRATAHGFWKATGRDKAVLSRNRLMIMGMRKTLVFYSGRAPNGRKTDWIIHEYRLQTSENAPPQEEGWVVCRAFRKPIPNERPPVFEPYAYSRTQRPGCTSGDVIPSIPNQDLYFHPSMVSSSLQDEIAMETRGLPQLLDAHTPTTISEGAALHQYQRCSIPCFEDYDLHHEWKVWNSLLIVPESSGSYINSDHPASHPTSPHQELDPAAHLNQGYNPILHF</sequence>
<dbReference type="InterPro" id="IPR003441">
    <property type="entry name" value="NAC-dom"/>
</dbReference>
<evidence type="ECO:0000313" key="7">
    <source>
        <dbReference type="EMBL" id="KAK4753858.1"/>
    </source>
</evidence>
<evidence type="ECO:0000256" key="5">
    <source>
        <dbReference type="SAM" id="MobiDB-lite"/>
    </source>
</evidence>
<accession>A0AAN7PUD5</accession>
<gene>
    <name evidence="7" type="ORF">SAY87_001962</name>
</gene>
<dbReference type="GO" id="GO:0006355">
    <property type="term" value="P:regulation of DNA-templated transcription"/>
    <property type="evidence" value="ECO:0007669"/>
    <property type="project" value="InterPro"/>
</dbReference>
<dbReference type="AlphaFoldDB" id="A0AAN7PUD5"/>
<evidence type="ECO:0000256" key="3">
    <source>
        <dbReference type="ARBA" id="ARBA00023163"/>
    </source>
</evidence>
<dbReference type="GO" id="GO:0003677">
    <property type="term" value="F:DNA binding"/>
    <property type="evidence" value="ECO:0007669"/>
    <property type="project" value="UniProtKB-KW"/>
</dbReference>
<reference evidence="7 8" key="1">
    <citation type="journal article" date="2023" name="Hortic Res">
        <title>Pangenome of water caltrop reveals structural variations and asymmetric subgenome divergence after allopolyploidization.</title>
        <authorList>
            <person name="Zhang X."/>
            <person name="Chen Y."/>
            <person name="Wang L."/>
            <person name="Yuan Y."/>
            <person name="Fang M."/>
            <person name="Shi L."/>
            <person name="Lu R."/>
            <person name="Comes H.P."/>
            <person name="Ma Y."/>
            <person name="Chen Y."/>
            <person name="Huang G."/>
            <person name="Zhou Y."/>
            <person name="Zheng Z."/>
            <person name="Qiu Y."/>
        </authorList>
    </citation>
    <scope>NUCLEOTIDE SEQUENCE [LARGE SCALE GENOMIC DNA]</scope>
    <source>
        <tissue evidence="7">Roots</tissue>
    </source>
</reference>
<name>A0AAN7PUD5_9MYRT</name>
<dbReference type="InterPro" id="IPR036093">
    <property type="entry name" value="NAC_dom_sf"/>
</dbReference>
<keyword evidence="2" id="KW-0238">DNA-binding</keyword>
<organism evidence="7 8">
    <name type="scientific">Trapa incisa</name>
    <dbReference type="NCBI Taxonomy" id="236973"/>
    <lineage>
        <taxon>Eukaryota</taxon>
        <taxon>Viridiplantae</taxon>
        <taxon>Streptophyta</taxon>
        <taxon>Embryophyta</taxon>
        <taxon>Tracheophyta</taxon>
        <taxon>Spermatophyta</taxon>
        <taxon>Magnoliopsida</taxon>
        <taxon>eudicotyledons</taxon>
        <taxon>Gunneridae</taxon>
        <taxon>Pentapetalae</taxon>
        <taxon>rosids</taxon>
        <taxon>malvids</taxon>
        <taxon>Myrtales</taxon>
        <taxon>Lythraceae</taxon>
        <taxon>Trapa</taxon>
    </lineage>
</organism>
<evidence type="ECO:0000313" key="8">
    <source>
        <dbReference type="Proteomes" id="UP001345219"/>
    </source>
</evidence>
<keyword evidence="4" id="KW-0539">Nucleus</keyword>
<feature type="domain" description="NAC" evidence="6">
    <location>
        <begin position="1"/>
        <end position="113"/>
    </location>
</feature>
<dbReference type="PANTHER" id="PTHR31744:SF211">
    <property type="entry name" value="OS04G0691300 PROTEIN"/>
    <property type="match status" value="1"/>
</dbReference>
<evidence type="ECO:0000256" key="2">
    <source>
        <dbReference type="ARBA" id="ARBA00023125"/>
    </source>
</evidence>
<dbReference type="Proteomes" id="UP001345219">
    <property type="component" value="Chromosome 2"/>
</dbReference>